<dbReference type="InterPro" id="IPR020941">
    <property type="entry name" value="SUFU-like_domain"/>
</dbReference>
<sequence length="189" mass="21362">MQIPTPNAHKEWAKHMRALVGGHCKVTTYHDETESHQAYIFESETPEGIVAATVGLMEFDQRTHQNFSVNTEIIMDKRGFDPRVSSVLSAIAFYVMKNGWKVAPGVVFESIVQMYFPETKLPHILFTSPYQWKGMSKVQLSDITIYPLLAIPVSEAESNLAMLNKGMALENVWAEESVDVLDWNRISSV</sequence>
<dbReference type="RefSeq" id="WP_130414175.1">
    <property type="nucleotide sequence ID" value="NZ_SHKX01000013.1"/>
</dbReference>
<dbReference type="EMBL" id="SHKX01000013">
    <property type="protein sequence ID" value="RZU38530.1"/>
    <property type="molecule type" value="Genomic_DNA"/>
</dbReference>
<feature type="domain" description="Suppressor of fused-like" evidence="1">
    <location>
        <begin position="37"/>
        <end position="185"/>
    </location>
</feature>
<comment type="caution">
    <text evidence="2">The sequence shown here is derived from an EMBL/GenBank/DDBJ whole genome shotgun (WGS) entry which is preliminary data.</text>
</comment>
<protein>
    <submittedName>
        <fullName evidence="2">Suppressor of fused protein SUFU</fullName>
    </submittedName>
</protein>
<evidence type="ECO:0000259" key="1">
    <source>
        <dbReference type="Pfam" id="PF05076"/>
    </source>
</evidence>
<evidence type="ECO:0000313" key="2">
    <source>
        <dbReference type="EMBL" id="RZU38530.1"/>
    </source>
</evidence>
<accession>A0A4Q7YMD9</accession>
<evidence type="ECO:0000313" key="3">
    <source>
        <dbReference type="Proteomes" id="UP000292423"/>
    </source>
</evidence>
<name>A0A4Q7YMD9_9GAMM</name>
<gene>
    <name evidence="2" type="ORF">EV700_2465</name>
</gene>
<dbReference type="Pfam" id="PF05076">
    <property type="entry name" value="SUFU"/>
    <property type="match status" value="1"/>
</dbReference>
<dbReference type="AlphaFoldDB" id="A0A4Q7YMD9"/>
<keyword evidence="3" id="KW-1185">Reference proteome</keyword>
<reference evidence="2 3" key="1">
    <citation type="submission" date="2019-02" db="EMBL/GenBank/DDBJ databases">
        <title>Genomic Encyclopedia of Type Strains, Phase IV (KMG-IV): sequencing the most valuable type-strain genomes for metagenomic binning, comparative biology and taxonomic classification.</title>
        <authorList>
            <person name="Goeker M."/>
        </authorList>
    </citation>
    <scope>NUCLEOTIDE SEQUENCE [LARGE SCALE GENOMIC DNA]</scope>
    <source>
        <strain evidence="2 3">DSM 105135</strain>
    </source>
</reference>
<dbReference type="OrthoDB" id="6045078at2"/>
<proteinExistence type="predicted"/>
<organism evidence="2 3">
    <name type="scientific">Fluviicoccus keumensis</name>
    <dbReference type="NCBI Taxonomy" id="1435465"/>
    <lineage>
        <taxon>Bacteria</taxon>
        <taxon>Pseudomonadati</taxon>
        <taxon>Pseudomonadota</taxon>
        <taxon>Gammaproteobacteria</taxon>
        <taxon>Moraxellales</taxon>
        <taxon>Moraxellaceae</taxon>
        <taxon>Fluviicoccus</taxon>
    </lineage>
</organism>
<dbReference type="Proteomes" id="UP000292423">
    <property type="component" value="Unassembled WGS sequence"/>
</dbReference>